<comment type="caution">
    <text evidence="4">The sequence shown here is derived from an EMBL/GenBank/DDBJ whole genome shotgun (WGS) entry which is preliminary data.</text>
</comment>
<dbReference type="PANTHER" id="PTHR28288">
    <property type="entry name" value="PROTEASE B INHIBITOR 2"/>
    <property type="match status" value="1"/>
</dbReference>
<dbReference type="GO" id="GO:0042144">
    <property type="term" value="P:vacuole fusion, non-autophagic"/>
    <property type="evidence" value="ECO:0007669"/>
    <property type="project" value="TreeGrafter"/>
</dbReference>
<proteinExistence type="inferred from homology"/>
<dbReference type="OrthoDB" id="5518345at2759"/>
<evidence type="ECO:0000259" key="3">
    <source>
        <dbReference type="Pfam" id="PF05922"/>
    </source>
</evidence>
<feature type="signal peptide" evidence="2">
    <location>
        <begin position="1"/>
        <end position="19"/>
    </location>
</feature>
<keyword evidence="5" id="KW-1185">Reference proteome</keyword>
<keyword evidence="2" id="KW-0732">Signal</keyword>
<dbReference type="EMBL" id="JAAAHW010003395">
    <property type="protein sequence ID" value="KAF9984344.1"/>
    <property type="molecule type" value="Genomic_DNA"/>
</dbReference>
<evidence type="ECO:0000256" key="1">
    <source>
        <dbReference type="ARBA" id="ARBA00038069"/>
    </source>
</evidence>
<dbReference type="PANTHER" id="PTHR28288:SF2">
    <property type="entry name" value="PROTEASE B INHIBITOR 2"/>
    <property type="match status" value="1"/>
</dbReference>
<dbReference type="InterPro" id="IPR052471">
    <property type="entry name" value="PBI_I9"/>
</dbReference>
<dbReference type="AlphaFoldDB" id="A0A9P6SNU0"/>
<dbReference type="Proteomes" id="UP000749646">
    <property type="component" value="Unassembled WGS sequence"/>
</dbReference>
<dbReference type="InterPro" id="IPR010259">
    <property type="entry name" value="S8pro/Inhibitor_I9"/>
</dbReference>
<evidence type="ECO:0000313" key="4">
    <source>
        <dbReference type="EMBL" id="KAF9984344.1"/>
    </source>
</evidence>
<gene>
    <name evidence="4" type="ORF">BGZ65_000585</name>
</gene>
<dbReference type="Pfam" id="PF05922">
    <property type="entry name" value="Inhibitor_I9"/>
    <property type="match status" value="1"/>
</dbReference>
<dbReference type="Gene3D" id="3.30.70.80">
    <property type="entry name" value="Peptidase S8 propeptide/proteinase inhibitor I9"/>
    <property type="match status" value="1"/>
</dbReference>
<comment type="similarity">
    <text evidence="1">Belongs to the protease inhibitor I9 family.</text>
</comment>
<evidence type="ECO:0000256" key="2">
    <source>
        <dbReference type="SAM" id="SignalP"/>
    </source>
</evidence>
<name>A0A9P6SNU0_9FUNG</name>
<accession>A0A9P6SNU0</accession>
<dbReference type="InterPro" id="IPR037045">
    <property type="entry name" value="S8pro/Inhibitor_I9_sf"/>
</dbReference>
<dbReference type="SUPFAM" id="SSF54897">
    <property type="entry name" value="Protease propeptides/inhibitors"/>
    <property type="match status" value="1"/>
</dbReference>
<evidence type="ECO:0000313" key="5">
    <source>
        <dbReference type="Proteomes" id="UP000749646"/>
    </source>
</evidence>
<dbReference type="GO" id="GO:0004866">
    <property type="term" value="F:endopeptidase inhibitor activity"/>
    <property type="evidence" value="ECO:0007669"/>
    <property type="project" value="TreeGrafter"/>
</dbReference>
<protein>
    <recommendedName>
        <fullName evidence="3">Inhibitor I9 domain-containing protein</fullName>
    </recommendedName>
</protein>
<sequence length="125" mass="13734">MKFITLAALLGTTVAVASASLPVQPESAFFLAQEDQNQQNIIDHHKPFLPVSVKSVIVVFKESTESHVIEKAEQDILDLGGKIGQRYNSALKGFSALIPYPIVEALSTNPFIDYIEDDNEVNAYI</sequence>
<feature type="chain" id="PRO_5040268131" description="Inhibitor I9 domain-containing protein" evidence="2">
    <location>
        <begin position="20"/>
        <end position="125"/>
    </location>
</feature>
<reference evidence="4" key="1">
    <citation type="journal article" date="2020" name="Fungal Divers.">
        <title>Resolving the Mortierellaceae phylogeny through synthesis of multi-gene phylogenetics and phylogenomics.</title>
        <authorList>
            <person name="Vandepol N."/>
            <person name="Liber J."/>
            <person name="Desiro A."/>
            <person name="Na H."/>
            <person name="Kennedy M."/>
            <person name="Barry K."/>
            <person name="Grigoriev I.V."/>
            <person name="Miller A.N."/>
            <person name="O'Donnell K."/>
            <person name="Stajich J.E."/>
            <person name="Bonito G."/>
        </authorList>
    </citation>
    <scope>NUCLEOTIDE SEQUENCE</scope>
    <source>
        <strain evidence="4">MES-2147</strain>
    </source>
</reference>
<feature type="domain" description="Inhibitor I9" evidence="3">
    <location>
        <begin position="56"/>
        <end position="122"/>
    </location>
</feature>
<organism evidence="4 5">
    <name type="scientific">Modicella reniformis</name>
    <dbReference type="NCBI Taxonomy" id="1440133"/>
    <lineage>
        <taxon>Eukaryota</taxon>
        <taxon>Fungi</taxon>
        <taxon>Fungi incertae sedis</taxon>
        <taxon>Mucoromycota</taxon>
        <taxon>Mortierellomycotina</taxon>
        <taxon>Mortierellomycetes</taxon>
        <taxon>Mortierellales</taxon>
        <taxon>Mortierellaceae</taxon>
        <taxon>Modicella</taxon>
    </lineage>
</organism>